<feature type="domain" description="DUF4178" evidence="2">
    <location>
        <begin position="276"/>
        <end position="414"/>
    </location>
</feature>
<comment type="caution">
    <text evidence="3">The sequence shown here is derived from an EMBL/GenBank/DDBJ whole genome shotgun (WGS) entry which is preliminary data.</text>
</comment>
<dbReference type="RefSeq" id="WP_146513704.1">
    <property type="nucleotide sequence ID" value="NZ_SJPI01000001.1"/>
</dbReference>
<dbReference type="Proteomes" id="UP000316598">
    <property type="component" value="Unassembled WGS sequence"/>
</dbReference>
<evidence type="ECO:0000313" key="3">
    <source>
        <dbReference type="EMBL" id="TWT53488.1"/>
    </source>
</evidence>
<keyword evidence="4" id="KW-1185">Reference proteome</keyword>
<keyword evidence="1" id="KW-0812">Transmembrane</keyword>
<dbReference type="EMBL" id="SJPI01000001">
    <property type="protein sequence ID" value="TWT53488.1"/>
    <property type="molecule type" value="Genomic_DNA"/>
</dbReference>
<evidence type="ECO:0000313" key="4">
    <source>
        <dbReference type="Proteomes" id="UP000316598"/>
    </source>
</evidence>
<feature type="transmembrane region" description="Helical" evidence="1">
    <location>
        <begin position="478"/>
        <end position="497"/>
    </location>
</feature>
<name>A0A5C5WSJ4_9BACT</name>
<keyword evidence="1" id="KW-0472">Membrane</keyword>
<evidence type="ECO:0000259" key="2">
    <source>
        <dbReference type="Pfam" id="PF13785"/>
    </source>
</evidence>
<dbReference type="Pfam" id="PF13785">
    <property type="entry name" value="DUF4178"/>
    <property type="match status" value="2"/>
</dbReference>
<evidence type="ECO:0000256" key="1">
    <source>
        <dbReference type="SAM" id="Phobius"/>
    </source>
</evidence>
<dbReference type="AlphaFoldDB" id="A0A5C5WSJ4"/>
<reference evidence="3 4" key="1">
    <citation type="submission" date="2019-02" db="EMBL/GenBank/DDBJ databases">
        <title>Deep-cultivation of Planctomycetes and their phenomic and genomic characterization uncovers novel biology.</title>
        <authorList>
            <person name="Wiegand S."/>
            <person name="Jogler M."/>
            <person name="Boedeker C."/>
            <person name="Pinto D."/>
            <person name="Vollmers J."/>
            <person name="Rivas-Marin E."/>
            <person name="Kohn T."/>
            <person name="Peeters S.H."/>
            <person name="Heuer A."/>
            <person name="Rast P."/>
            <person name="Oberbeckmann S."/>
            <person name="Bunk B."/>
            <person name="Jeske O."/>
            <person name="Meyerdierks A."/>
            <person name="Storesund J.E."/>
            <person name="Kallscheuer N."/>
            <person name="Luecker S."/>
            <person name="Lage O.M."/>
            <person name="Pohl T."/>
            <person name="Merkel B.J."/>
            <person name="Hornburger P."/>
            <person name="Mueller R.-W."/>
            <person name="Bruemmer F."/>
            <person name="Labrenz M."/>
            <person name="Spormann A.M."/>
            <person name="Op Den Camp H."/>
            <person name="Overmann J."/>
            <person name="Amann R."/>
            <person name="Jetten M.S.M."/>
            <person name="Mascher T."/>
            <person name="Medema M.H."/>
            <person name="Devos D.P."/>
            <person name="Kaster A.-K."/>
            <person name="Ovreas L."/>
            <person name="Rohde M."/>
            <person name="Galperin M.Y."/>
            <person name="Jogler C."/>
        </authorList>
    </citation>
    <scope>NUCLEOTIDE SEQUENCE [LARGE SCALE GENOMIC DNA]</scope>
    <source>
        <strain evidence="3 4">Pla22</strain>
    </source>
</reference>
<feature type="domain" description="DUF4178" evidence="2">
    <location>
        <begin position="59"/>
        <end position="197"/>
    </location>
</feature>
<dbReference type="OrthoDB" id="228033at2"/>
<dbReference type="InterPro" id="IPR025235">
    <property type="entry name" value="DUF4178"/>
</dbReference>
<sequence>MKARTAACPACGGPVEFKVASTLVTICPFCQSAVARNDKKIEDHGKVADLVETNSPLRLGISGFFRGKRFTILGRVQYNHPAGGVWNEWYLSFSGEKWGWLAEAQGRFYLMFERQLSSSIRLPAFDSLRVGESAQLGRAEFTVSEVGVAKTASAEGDIPWNFVAGHEHRFADLAGAENTLATFEYGDRNVAYVGKEIRLAELDLDDAVPEYVEAKLVSALQLNCPKCGGPLSLHVPDQSQRITCDNCHSLLDVSDGKLLYFSTLKTSEKLPIKIPLGSEGELMGDRYTVIGFLRRFALYEGKTYPWSEYLLYNHEIGFRWLIENQNHWAFAEPISANVKRSGSYVKYDGDSFRLYDRGTAYVQNVLGEFYWRVEAGEQVQTADYIAPPRMISFETSDTGRSQEINLTLSTYLKPETVEKAFGVGFIGRSWGVGPIQPRPEMGVGFFLLWPAFGMAIFCIFSICSMFKRTTSVDPWMMFYALLFVSIVPIGALIYMYSYEVKRWENSDYSPYRSSE</sequence>
<gene>
    <name evidence="3" type="ORF">Pla22_11170</name>
</gene>
<proteinExistence type="predicted"/>
<keyword evidence="1" id="KW-1133">Transmembrane helix</keyword>
<protein>
    <recommendedName>
        <fullName evidence="2">DUF4178 domain-containing protein</fullName>
    </recommendedName>
</protein>
<accession>A0A5C5WSJ4</accession>
<organism evidence="3 4">
    <name type="scientific">Rubripirellula amarantea</name>
    <dbReference type="NCBI Taxonomy" id="2527999"/>
    <lineage>
        <taxon>Bacteria</taxon>
        <taxon>Pseudomonadati</taxon>
        <taxon>Planctomycetota</taxon>
        <taxon>Planctomycetia</taxon>
        <taxon>Pirellulales</taxon>
        <taxon>Pirellulaceae</taxon>
        <taxon>Rubripirellula</taxon>
    </lineage>
</organism>
<feature type="transmembrane region" description="Helical" evidence="1">
    <location>
        <begin position="443"/>
        <end position="466"/>
    </location>
</feature>